<reference evidence="1 2" key="1">
    <citation type="journal article" date="2024" name="Plant Biotechnol. J.">
        <title>Genome and CRISPR/Cas9 system of a widespread forest tree (Populus alba) in the world.</title>
        <authorList>
            <person name="Liu Y.J."/>
            <person name="Jiang P.F."/>
            <person name="Han X.M."/>
            <person name="Li X.Y."/>
            <person name="Wang H.M."/>
            <person name="Wang Y.J."/>
            <person name="Wang X.X."/>
            <person name="Zeng Q.Y."/>
        </authorList>
    </citation>
    <scope>NUCLEOTIDE SEQUENCE [LARGE SCALE GENOMIC DNA]</scope>
    <source>
        <strain evidence="2">cv. PAL-ZL1</strain>
    </source>
</reference>
<keyword evidence="2" id="KW-1185">Reference proteome</keyword>
<sequence>MLTLHGNHNISLTNLDGGLSKFSCLVHRCMPAKPRAWSAWVVSLITCVLSQGIIFLNFPVAVVRINRTSSLRLYHALSGGLPASGIHVVLNKQGNGHDERRKEMWRRSRMGSMLWLTFSNNRRGSGLAWFDFDRAALPHVRTDTSFI</sequence>
<name>A0ACC4BHS3_POPAL</name>
<dbReference type="EMBL" id="RCHU02000010">
    <property type="protein sequence ID" value="KAL3578127.1"/>
    <property type="molecule type" value="Genomic_DNA"/>
</dbReference>
<comment type="caution">
    <text evidence="1">The sequence shown here is derived from an EMBL/GenBank/DDBJ whole genome shotgun (WGS) entry which is preliminary data.</text>
</comment>
<dbReference type="Proteomes" id="UP000309997">
    <property type="component" value="Unassembled WGS sequence"/>
</dbReference>
<evidence type="ECO:0000313" key="1">
    <source>
        <dbReference type="EMBL" id="KAL3578127.1"/>
    </source>
</evidence>
<organism evidence="1 2">
    <name type="scientific">Populus alba</name>
    <name type="common">White poplar</name>
    <dbReference type="NCBI Taxonomy" id="43335"/>
    <lineage>
        <taxon>Eukaryota</taxon>
        <taxon>Viridiplantae</taxon>
        <taxon>Streptophyta</taxon>
        <taxon>Embryophyta</taxon>
        <taxon>Tracheophyta</taxon>
        <taxon>Spermatophyta</taxon>
        <taxon>Magnoliopsida</taxon>
        <taxon>eudicotyledons</taxon>
        <taxon>Gunneridae</taxon>
        <taxon>Pentapetalae</taxon>
        <taxon>rosids</taxon>
        <taxon>fabids</taxon>
        <taxon>Malpighiales</taxon>
        <taxon>Salicaceae</taxon>
        <taxon>Saliceae</taxon>
        <taxon>Populus</taxon>
    </lineage>
</organism>
<protein>
    <submittedName>
        <fullName evidence="1">Uncharacterized protein</fullName>
    </submittedName>
</protein>
<gene>
    <name evidence="1" type="ORF">D5086_019631</name>
</gene>
<proteinExistence type="predicted"/>
<accession>A0ACC4BHS3</accession>
<evidence type="ECO:0000313" key="2">
    <source>
        <dbReference type="Proteomes" id="UP000309997"/>
    </source>
</evidence>